<sequence>MKKQKPDYILLMIVGLLVLAGFLMIASAGIVLSQTSFNQPYFFLKNQLIRGLSCGLVFGLIMFLLPLKLLRKFSLFLFLINIALLVLVFVPGVGIELGGAKRWINIGFAFQPAEPLKFSLVLYLAAWLSKKKEQLKGFKDGFLPFLLLLGLLGLLIGAQPDIGTFGIVALTAVLMLVAAGAPLWQFASLGGLALLAIPLLIKIYPHVAARITAFFHPAANSQTISYQINQAIIAIGSGGIIGVGLGQSLQRYLYLPEPVGDSIVAIIGEEFGFIGLLGLVVLFGIFVWRGIKIAKNAPGNFARLLALGLVSWIALQAIINIAAISGLTPLTGIPLPFISYGSSALVVALTSVGLLLNISKRAKI</sequence>
<reference evidence="18" key="1">
    <citation type="submission" date="2017-09" db="EMBL/GenBank/DDBJ databases">
        <title>Depth-based differentiation of microbial function through sediment-hosted aquifers and enrichment of novel symbionts in the deep terrestrial subsurface.</title>
        <authorList>
            <person name="Probst A.J."/>
            <person name="Ladd B."/>
            <person name="Jarett J.K."/>
            <person name="Geller-Mcgrath D.E."/>
            <person name="Sieber C.M.K."/>
            <person name="Emerson J.B."/>
            <person name="Anantharaman K."/>
            <person name="Thomas B.C."/>
            <person name="Malmstrom R."/>
            <person name="Stieglmeier M."/>
            <person name="Klingl A."/>
            <person name="Woyke T."/>
            <person name="Ryan C.M."/>
            <person name="Banfield J.F."/>
        </authorList>
    </citation>
    <scope>NUCLEOTIDE SEQUENCE [LARGE SCALE GENOMIC DNA]</scope>
</reference>
<dbReference type="GO" id="GO:0005886">
    <property type="term" value="C:plasma membrane"/>
    <property type="evidence" value="ECO:0007669"/>
    <property type="project" value="TreeGrafter"/>
</dbReference>
<keyword evidence="3" id="KW-0808">Transferase</keyword>
<feature type="transmembrane region" description="Helical" evidence="16">
    <location>
        <begin position="74"/>
        <end position="94"/>
    </location>
</feature>
<feature type="transmembrane region" description="Helical" evidence="16">
    <location>
        <begin position="300"/>
        <end position="325"/>
    </location>
</feature>
<evidence type="ECO:0000256" key="14">
    <source>
        <dbReference type="ARBA" id="ARBA00044770"/>
    </source>
</evidence>
<dbReference type="InterPro" id="IPR001182">
    <property type="entry name" value="FtsW/RodA"/>
</dbReference>
<evidence type="ECO:0000256" key="6">
    <source>
        <dbReference type="ARBA" id="ARBA00022984"/>
    </source>
</evidence>
<comment type="similarity">
    <text evidence="11">Belongs to the SEDS family. FtsW subfamily.</text>
</comment>
<evidence type="ECO:0000256" key="16">
    <source>
        <dbReference type="SAM" id="Phobius"/>
    </source>
</evidence>
<dbReference type="Pfam" id="PF01098">
    <property type="entry name" value="FTSW_RODA_SPOVE"/>
    <property type="match status" value="1"/>
</dbReference>
<evidence type="ECO:0000256" key="10">
    <source>
        <dbReference type="ARBA" id="ARBA00033270"/>
    </source>
</evidence>
<comment type="catalytic activity">
    <reaction evidence="15">
        <text>[GlcNAc-(1-&gt;4)-Mur2Ac(oyl-L-Ala-gamma-D-Glu-L-Lys-D-Ala-D-Ala)](n)-di-trans,octa-cis-undecaprenyl diphosphate + beta-D-GlcNAc-(1-&gt;4)-Mur2Ac(oyl-L-Ala-gamma-D-Glu-L-Lys-D-Ala-D-Ala)-di-trans,octa-cis-undecaprenyl diphosphate = [GlcNAc-(1-&gt;4)-Mur2Ac(oyl-L-Ala-gamma-D-Glu-L-Lys-D-Ala-D-Ala)](n+1)-di-trans,octa-cis-undecaprenyl diphosphate + di-trans,octa-cis-undecaprenyl diphosphate + H(+)</text>
        <dbReference type="Rhea" id="RHEA:23708"/>
        <dbReference type="Rhea" id="RHEA-COMP:9602"/>
        <dbReference type="Rhea" id="RHEA-COMP:9603"/>
        <dbReference type="ChEBI" id="CHEBI:15378"/>
        <dbReference type="ChEBI" id="CHEBI:58405"/>
        <dbReference type="ChEBI" id="CHEBI:60033"/>
        <dbReference type="ChEBI" id="CHEBI:78435"/>
        <dbReference type="EC" id="2.4.99.28"/>
    </reaction>
</comment>
<feature type="transmembrane region" description="Helical" evidence="16">
    <location>
        <begin position="48"/>
        <end position="67"/>
    </location>
</feature>
<feature type="transmembrane region" description="Helical" evidence="16">
    <location>
        <begin position="7"/>
        <end position="28"/>
    </location>
</feature>
<feature type="transmembrane region" description="Helical" evidence="16">
    <location>
        <begin position="164"/>
        <end position="197"/>
    </location>
</feature>
<accession>A0A2M8KIL9</accession>
<dbReference type="GO" id="GO:0008955">
    <property type="term" value="F:peptidoglycan glycosyltransferase activity"/>
    <property type="evidence" value="ECO:0007669"/>
    <property type="project" value="UniProtKB-EC"/>
</dbReference>
<evidence type="ECO:0000256" key="13">
    <source>
        <dbReference type="ARBA" id="ARBA00041418"/>
    </source>
</evidence>
<keyword evidence="2" id="KW-0328">Glycosyltransferase</keyword>
<dbReference type="GO" id="GO:0009252">
    <property type="term" value="P:peptidoglycan biosynthetic process"/>
    <property type="evidence" value="ECO:0007669"/>
    <property type="project" value="UniProtKB-KW"/>
</dbReference>
<dbReference type="GO" id="GO:0008360">
    <property type="term" value="P:regulation of cell shape"/>
    <property type="evidence" value="ECO:0007669"/>
    <property type="project" value="UniProtKB-KW"/>
</dbReference>
<evidence type="ECO:0000256" key="7">
    <source>
        <dbReference type="ARBA" id="ARBA00022989"/>
    </source>
</evidence>
<evidence type="ECO:0000256" key="2">
    <source>
        <dbReference type="ARBA" id="ARBA00022676"/>
    </source>
</evidence>
<feature type="transmembrane region" description="Helical" evidence="16">
    <location>
        <begin position="262"/>
        <end position="288"/>
    </location>
</feature>
<evidence type="ECO:0000256" key="3">
    <source>
        <dbReference type="ARBA" id="ARBA00022679"/>
    </source>
</evidence>
<name>A0A2M8KIL9_9BACT</name>
<feature type="transmembrane region" description="Helical" evidence="16">
    <location>
        <begin position="141"/>
        <end position="158"/>
    </location>
</feature>
<dbReference type="GO" id="GO:0015648">
    <property type="term" value="F:lipid-linked peptidoglycan transporter activity"/>
    <property type="evidence" value="ECO:0007669"/>
    <property type="project" value="TreeGrafter"/>
</dbReference>
<dbReference type="EMBL" id="PFEA01000035">
    <property type="protein sequence ID" value="PJE59758.1"/>
    <property type="molecule type" value="Genomic_DNA"/>
</dbReference>
<evidence type="ECO:0000313" key="17">
    <source>
        <dbReference type="EMBL" id="PJE59758.1"/>
    </source>
</evidence>
<proteinExistence type="inferred from homology"/>
<organism evidence="17 18">
    <name type="scientific">Candidatus Portnoybacteria bacterium CG10_big_fil_rev_8_21_14_0_10_44_7</name>
    <dbReference type="NCBI Taxonomy" id="1974816"/>
    <lineage>
        <taxon>Bacteria</taxon>
        <taxon>Candidatus Portnoyibacteriota</taxon>
    </lineage>
</organism>
<dbReference type="PANTHER" id="PTHR30474:SF2">
    <property type="entry name" value="PEPTIDOGLYCAN GLYCOSYLTRANSFERASE FTSW-RELATED"/>
    <property type="match status" value="1"/>
</dbReference>
<dbReference type="GO" id="GO:0032153">
    <property type="term" value="C:cell division site"/>
    <property type="evidence" value="ECO:0007669"/>
    <property type="project" value="TreeGrafter"/>
</dbReference>
<protein>
    <recommendedName>
        <fullName evidence="12">Probable peptidoglycan glycosyltransferase FtsW</fullName>
        <ecNumber evidence="14">2.4.99.28</ecNumber>
    </recommendedName>
    <alternativeName>
        <fullName evidence="13">Cell division protein FtsW</fullName>
    </alternativeName>
    <alternativeName>
        <fullName evidence="10">Cell wall polymerase</fullName>
    </alternativeName>
    <alternativeName>
        <fullName evidence="9">Peptidoglycan polymerase</fullName>
    </alternativeName>
</protein>
<evidence type="ECO:0000256" key="8">
    <source>
        <dbReference type="ARBA" id="ARBA00023136"/>
    </source>
</evidence>
<feature type="transmembrane region" description="Helical" evidence="16">
    <location>
        <begin position="337"/>
        <end position="358"/>
    </location>
</feature>
<evidence type="ECO:0000256" key="15">
    <source>
        <dbReference type="ARBA" id="ARBA00049902"/>
    </source>
</evidence>
<dbReference type="GO" id="GO:0051301">
    <property type="term" value="P:cell division"/>
    <property type="evidence" value="ECO:0007669"/>
    <property type="project" value="InterPro"/>
</dbReference>
<dbReference type="AlphaFoldDB" id="A0A2M8KIL9"/>
<evidence type="ECO:0000256" key="4">
    <source>
        <dbReference type="ARBA" id="ARBA00022692"/>
    </source>
</evidence>
<evidence type="ECO:0000256" key="1">
    <source>
        <dbReference type="ARBA" id="ARBA00004141"/>
    </source>
</evidence>
<keyword evidence="8 16" id="KW-0472">Membrane</keyword>
<dbReference type="PANTHER" id="PTHR30474">
    <property type="entry name" value="CELL CYCLE PROTEIN"/>
    <property type="match status" value="1"/>
</dbReference>
<dbReference type="Proteomes" id="UP000231086">
    <property type="component" value="Unassembled WGS sequence"/>
</dbReference>
<comment type="caution">
    <text evidence="17">The sequence shown here is derived from an EMBL/GenBank/DDBJ whole genome shotgun (WGS) entry which is preliminary data.</text>
</comment>
<evidence type="ECO:0000256" key="12">
    <source>
        <dbReference type="ARBA" id="ARBA00041185"/>
    </source>
</evidence>
<evidence type="ECO:0000256" key="9">
    <source>
        <dbReference type="ARBA" id="ARBA00032370"/>
    </source>
</evidence>
<keyword evidence="4 16" id="KW-0812">Transmembrane</keyword>
<comment type="subcellular location">
    <subcellularLocation>
        <location evidence="1">Membrane</location>
        <topology evidence="1">Multi-pass membrane protein</topology>
    </subcellularLocation>
</comment>
<evidence type="ECO:0000256" key="11">
    <source>
        <dbReference type="ARBA" id="ARBA00038053"/>
    </source>
</evidence>
<keyword evidence="5" id="KW-0133">Cell shape</keyword>
<gene>
    <name evidence="17" type="ORF">COU85_01980</name>
</gene>
<keyword evidence="6" id="KW-0573">Peptidoglycan synthesis</keyword>
<feature type="transmembrane region" description="Helical" evidence="16">
    <location>
        <begin position="231"/>
        <end position="250"/>
    </location>
</feature>
<evidence type="ECO:0000256" key="5">
    <source>
        <dbReference type="ARBA" id="ARBA00022960"/>
    </source>
</evidence>
<evidence type="ECO:0000313" key="18">
    <source>
        <dbReference type="Proteomes" id="UP000231086"/>
    </source>
</evidence>
<keyword evidence="7 16" id="KW-1133">Transmembrane helix</keyword>
<dbReference type="EC" id="2.4.99.28" evidence="14"/>